<protein>
    <recommendedName>
        <fullName evidence="4">Lipoprotein</fullName>
    </recommendedName>
</protein>
<dbReference type="RefSeq" id="WP_093140565.1">
    <property type="nucleotide sequence ID" value="NZ_BMWO01000001.1"/>
</dbReference>
<dbReference type="PROSITE" id="PS51257">
    <property type="entry name" value="PROKAR_LIPOPROTEIN"/>
    <property type="match status" value="1"/>
</dbReference>
<keyword evidence="3" id="KW-1185">Reference proteome</keyword>
<keyword evidence="1" id="KW-0732">Signal</keyword>
<dbReference type="EMBL" id="FNBA01000001">
    <property type="protein sequence ID" value="SDE45419.1"/>
    <property type="molecule type" value="Genomic_DNA"/>
</dbReference>
<name>A0A1G7D1L9_9FLAO</name>
<accession>A0A1G7D1L9</accession>
<evidence type="ECO:0008006" key="4">
    <source>
        <dbReference type="Google" id="ProtNLM"/>
    </source>
</evidence>
<dbReference type="Proteomes" id="UP000199321">
    <property type="component" value="Unassembled WGS sequence"/>
</dbReference>
<dbReference type="OrthoDB" id="1164405at2"/>
<evidence type="ECO:0000313" key="2">
    <source>
        <dbReference type="EMBL" id="SDE45419.1"/>
    </source>
</evidence>
<evidence type="ECO:0000256" key="1">
    <source>
        <dbReference type="SAM" id="SignalP"/>
    </source>
</evidence>
<proteinExistence type="predicted"/>
<organism evidence="2 3">
    <name type="scientific">Ulvibacter litoralis</name>
    <dbReference type="NCBI Taxonomy" id="227084"/>
    <lineage>
        <taxon>Bacteria</taxon>
        <taxon>Pseudomonadati</taxon>
        <taxon>Bacteroidota</taxon>
        <taxon>Flavobacteriia</taxon>
        <taxon>Flavobacteriales</taxon>
        <taxon>Flavobacteriaceae</taxon>
        <taxon>Ulvibacter</taxon>
    </lineage>
</organism>
<gene>
    <name evidence="2" type="ORF">SAMN05421855_101708</name>
</gene>
<evidence type="ECO:0000313" key="3">
    <source>
        <dbReference type="Proteomes" id="UP000199321"/>
    </source>
</evidence>
<feature type="signal peptide" evidence="1">
    <location>
        <begin position="1"/>
        <end position="22"/>
    </location>
</feature>
<sequence length="265" mass="29815">MKKNILKLALVAVAGMVLYSCSKDNESLPIEANIVQTVTADRTNLNDCFIVSDNPYNYVGEIHNEIIQTFVNEYPEGIRDLSRLALTIDDMALSNNNYRQKFGDSHKATNPQVLIDGMRDFENNFHGMIDNIDTSREVKDRLKQLIDFMLREGNSEKEPNYTNFDSELARFESGIMNSNDFNQEEKKLLLYSTSVARNSSCFWNNYYNTGNKASSQTQDGVSMKRKWWQWVIVAAADVGGTMAGTVATGISASGAAHTYTDPDKK</sequence>
<reference evidence="2 3" key="1">
    <citation type="submission" date="2016-10" db="EMBL/GenBank/DDBJ databases">
        <authorList>
            <person name="de Groot N.N."/>
        </authorList>
    </citation>
    <scope>NUCLEOTIDE SEQUENCE [LARGE SCALE GENOMIC DNA]</scope>
    <source>
        <strain evidence="2 3">DSM 16195</strain>
    </source>
</reference>
<dbReference type="AlphaFoldDB" id="A0A1G7D1L9"/>
<dbReference type="STRING" id="227084.SAMN05421855_101708"/>
<feature type="chain" id="PRO_5011557335" description="Lipoprotein" evidence="1">
    <location>
        <begin position="23"/>
        <end position="265"/>
    </location>
</feature>